<organism evidence="7 8">
    <name type="scientific">Frigoriglobus tundricola</name>
    <dbReference type="NCBI Taxonomy" id="2774151"/>
    <lineage>
        <taxon>Bacteria</taxon>
        <taxon>Pseudomonadati</taxon>
        <taxon>Planctomycetota</taxon>
        <taxon>Planctomycetia</taxon>
        <taxon>Gemmatales</taxon>
        <taxon>Gemmataceae</taxon>
        <taxon>Frigoriglobus</taxon>
    </lineage>
</organism>
<dbReference type="Proteomes" id="UP000503447">
    <property type="component" value="Chromosome"/>
</dbReference>
<dbReference type="EMBL" id="CP053452">
    <property type="protein sequence ID" value="QJW98002.1"/>
    <property type="molecule type" value="Genomic_DNA"/>
</dbReference>
<protein>
    <submittedName>
        <fullName evidence="7">Uncharacterized protein</fullName>
    </submittedName>
</protein>
<dbReference type="PANTHER" id="PTHR30435">
    <property type="entry name" value="FLAGELLAR PROTEIN"/>
    <property type="match status" value="1"/>
</dbReference>
<dbReference type="NCBIfam" id="TIGR03506">
    <property type="entry name" value="FlgEFG_subfam"/>
    <property type="match status" value="1"/>
</dbReference>
<evidence type="ECO:0000256" key="2">
    <source>
        <dbReference type="ARBA" id="ARBA00009677"/>
    </source>
</evidence>
<evidence type="ECO:0000256" key="4">
    <source>
        <dbReference type="RuleBase" id="RU362116"/>
    </source>
</evidence>
<dbReference type="InterPro" id="IPR020013">
    <property type="entry name" value="Flagellar_FlgE/F/G"/>
</dbReference>
<dbReference type="AlphaFoldDB" id="A0A6M5YYL0"/>
<dbReference type="RefSeq" id="WP_171473275.1">
    <property type="nucleotide sequence ID" value="NZ_CP053452.2"/>
</dbReference>
<evidence type="ECO:0000313" key="7">
    <source>
        <dbReference type="EMBL" id="QJW98002.1"/>
    </source>
</evidence>
<keyword evidence="8" id="KW-1185">Reference proteome</keyword>
<accession>A0A6M5YYL0</accession>
<reference evidence="8" key="1">
    <citation type="submission" date="2020-05" db="EMBL/GenBank/DDBJ databases">
        <title>Frigoriglobus tundricola gen. nov., sp. nov., a psychrotolerant cellulolytic planctomycete of the family Gemmataceae with two divergent copies of 16S rRNA gene.</title>
        <authorList>
            <person name="Kulichevskaya I.S."/>
            <person name="Ivanova A.A."/>
            <person name="Naumoff D.G."/>
            <person name="Beletsky A.V."/>
            <person name="Rijpstra W.I.C."/>
            <person name="Sinninghe Damste J.S."/>
            <person name="Mardanov A.V."/>
            <person name="Ravin N.V."/>
            <person name="Dedysh S.N."/>
        </authorList>
    </citation>
    <scope>NUCLEOTIDE SEQUENCE [LARGE SCALE GENOMIC DNA]</scope>
    <source>
        <strain evidence="8">PL17</strain>
    </source>
</reference>
<feature type="domain" description="Flagellar basal-body/hook protein C-terminal" evidence="5">
    <location>
        <begin position="194"/>
        <end position="234"/>
    </location>
</feature>
<dbReference type="GO" id="GO:0071978">
    <property type="term" value="P:bacterial-type flagellum-dependent swarming motility"/>
    <property type="evidence" value="ECO:0007669"/>
    <property type="project" value="TreeGrafter"/>
</dbReference>
<name>A0A6M5YYL0_9BACT</name>
<evidence type="ECO:0000256" key="3">
    <source>
        <dbReference type="ARBA" id="ARBA00023143"/>
    </source>
</evidence>
<dbReference type="GO" id="GO:0009425">
    <property type="term" value="C:bacterial-type flagellum basal body"/>
    <property type="evidence" value="ECO:0007669"/>
    <property type="project" value="UniProtKB-SubCell"/>
</dbReference>
<proteinExistence type="inferred from homology"/>
<comment type="subcellular location">
    <subcellularLocation>
        <location evidence="1 4">Bacterial flagellum basal body</location>
    </subcellularLocation>
</comment>
<keyword evidence="3 4" id="KW-0975">Bacterial flagellum</keyword>
<dbReference type="SUPFAM" id="SSF117143">
    <property type="entry name" value="Flagellar hook protein flgE"/>
    <property type="match status" value="1"/>
</dbReference>
<dbReference type="Pfam" id="PF06429">
    <property type="entry name" value="Flg_bbr_C"/>
    <property type="match status" value="1"/>
</dbReference>
<comment type="similarity">
    <text evidence="2 4">Belongs to the flagella basal body rod proteins family.</text>
</comment>
<dbReference type="InterPro" id="IPR010930">
    <property type="entry name" value="Flg_bb/hook_C_dom"/>
</dbReference>
<dbReference type="InterPro" id="IPR037925">
    <property type="entry name" value="FlgE/F/G-like"/>
</dbReference>
<gene>
    <name evidence="7" type="ORF">FTUN_5582</name>
</gene>
<evidence type="ECO:0000313" key="8">
    <source>
        <dbReference type="Proteomes" id="UP000503447"/>
    </source>
</evidence>
<dbReference type="PANTHER" id="PTHR30435:SF19">
    <property type="entry name" value="FLAGELLAR BASAL-BODY ROD PROTEIN FLGG"/>
    <property type="match status" value="1"/>
</dbReference>
<evidence type="ECO:0000259" key="6">
    <source>
        <dbReference type="Pfam" id="PF22692"/>
    </source>
</evidence>
<dbReference type="Pfam" id="PF22692">
    <property type="entry name" value="LlgE_F_G_D1"/>
    <property type="match status" value="1"/>
</dbReference>
<evidence type="ECO:0000259" key="5">
    <source>
        <dbReference type="Pfam" id="PF06429"/>
    </source>
</evidence>
<dbReference type="KEGG" id="ftj:FTUN_5582"/>
<sequence>MIRGMYGAATALVAASEQQETIAYNLANSTAPGYRGRGLVTETFDRALGRATEPTGDTVGTRTVQAYHDFRPGPVQQTGHPYDLALGDPDRFFVVAGPNGPLYTRNGSFNRTADGRLVTPAGYALQGDGGAVTFPGDAVRVDIASDGSVTADGQPLGTVRLVRFADPQQLTAAGPTLYTAPPAAGLAEAPGRVAQGAREGSNVQPADAMVRLIIGSRYFDAAQRALRAMSESLQLSTKPTG</sequence>
<feature type="domain" description="Flagellar hook protein FlgE/F/G-like D1" evidence="6">
    <location>
        <begin position="91"/>
        <end position="151"/>
    </location>
</feature>
<evidence type="ECO:0000256" key="1">
    <source>
        <dbReference type="ARBA" id="ARBA00004117"/>
    </source>
</evidence>
<dbReference type="InterPro" id="IPR053967">
    <property type="entry name" value="LlgE_F_G-like_D1"/>
</dbReference>